<reference evidence="2 3" key="1">
    <citation type="journal article" date="2018" name="Sci. Rep.">
        <title>Comparative analysis of the Pocillopora damicornis genome highlights role of immune system in coral evolution.</title>
        <authorList>
            <person name="Cunning R."/>
            <person name="Bay R.A."/>
            <person name="Gillette P."/>
            <person name="Baker A.C."/>
            <person name="Traylor-Knowles N."/>
        </authorList>
    </citation>
    <scope>NUCLEOTIDE SEQUENCE [LARGE SCALE GENOMIC DNA]</scope>
    <source>
        <strain evidence="2">RSMAS</strain>
        <tissue evidence="2">Whole animal</tissue>
    </source>
</reference>
<evidence type="ECO:0000256" key="1">
    <source>
        <dbReference type="SAM" id="SignalP"/>
    </source>
</evidence>
<dbReference type="EMBL" id="RCHS01002704">
    <property type="protein sequence ID" value="RMX46328.1"/>
    <property type="molecule type" value="Genomic_DNA"/>
</dbReference>
<dbReference type="AlphaFoldDB" id="A0A3M6TYH0"/>
<feature type="chain" id="PRO_5017953636" evidence="1">
    <location>
        <begin position="23"/>
        <end position="180"/>
    </location>
</feature>
<evidence type="ECO:0000313" key="3">
    <source>
        <dbReference type="Proteomes" id="UP000275408"/>
    </source>
</evidence>
<gene>
    <name evidence="2" type="ORF">pdam_00000680</name>
</gene>
<dbReference type="Proteomes" id="UP000275408">
    <property type="component" value="Unassembled WGS sequence"/>
</dbReference>
<sequence length="180" mass="19300">MTFPHRLKFALFFICCMQHVYASNSSVNASSSSMSAAANSSTITQADSSTTVVAPTSAMSSGRAYTTEAPMTATTNVSYTSKASATTIVPPTSTTHDTTTSPSAYVNNASAHVLTSSSMFTAPNDCKTKLLVISSRFRSRQMICLLIYETLNGLAPISIDLTFWPRAVISAHLDFVLRNF</sequence>
<evidence type="ECO:0000313" key="2">
    <source>
        <dbReference type="EMBL" id="RMX46328.1"/>
    </source>
</evidence>
<keyword evidence="1" id="KW-0732">Signal</keyword>
<comment type="caution">
    <text evidence="2">The sequence shown here is derived from an EMBL/GenBank/DDBJ whole genome shotgun (WGS) entry which is preliminary data.</text>
</comment>
<organism evidence="2 3">
    <name type="scientific">Pocillopora damicornis</name>
    <name type="common">Cauliflower coral</name>
    <name type="synonym">Millepora damicornis</name>
    <dbReference type="NCBI Taxonomy" id="46731"/>
    <lineage>
        <taxon>Eukaryota</taxon>
        <taxon>Metazoa</taxon>
        <taxon>Cnidaria</taxon>
        <taxon>Anthozoa</taxon>
        <taxon>Hexacorallia</taxon>
        <taxon>Scleractinia</taxon>
        <taxon>Astrocoeniina</taxon>
        <taxon>Pocilloporidae</taxon>
        <taxon>Pocillopora</taxon>
    </lineage>
</organism>
<keyword evidence="3" id="KW-1185">Reference proteome</keyword>
<accession>A0A3M6TYH0</accession>
<proteinExistence type="predicted"/>
<protein>
    <submittedName>
        <fullName evidence="2">Uncharacterized protein</fullName>
    </submittedName>
</protein>
<name>A0A3M6TYH0_POCDA</name>
<feature type="signal peptide" evidence="1">
    <location>
        <begin position="1"/>
        <end position="22"/>
    </location>
</feature>